<evidence type="ECO:0000313" key="5">
    <source>
        <dbReference type="Proteomes" id="UP000013827"/>
    </source>
</evidence>
<dbReference type="PaxDb" id="2903-EOD35740"/>
<keyword evidence="5" id="KW-1185">Reference proteome</keyword>
<organism evidence="4 5">
    <name type="scientific">Emiliania huxleyi (strain CCMP1516)</name>
    <dbReference type="NCBI Taxonomy" id="280463"/>
    <lineage>
        <taxon>Eukaryota</taxon>
        <taxon>Haptista</taxon>
        <taxon>Haptophyta</taxon>
        <taxon>Prymnesiophyceae</taxon>
        <taxon>Isochrysidales</taxon>
        <taxon>Noelaerhabdaceae</taxon>
        <taxon>Emiliania</taxon>
    </lineage>
</organism>
<dbReference type="InterPro" id="IPR036875">
    <property type="entry name" value="Znf_CCHC_sf"/>
</dbReference>
<dbReference type="EnsemblProtists" id="EOD35740">
    <property type="protein sequence ID" value="EOD35740"/>
    <property type="gene ID" value="EMIHUDRAFT_227257"/>
</dbReference>
<dbReference type="GeneID" id="17281011"/>
<dbReference type="InterPro" id="IPR001878">
    <property type="entry name" value="Znf_CCHC"/>
</dbReference>
<keyword evidence="1" id="KW-0862">Zinc</keyword>
<dbReference type="RefSeq" id="XP_005788169.1">
    <property type="nucleotide sequence ID" value="XM_005788112.1"/>
</dbReference>
<dbReference type="HOGENOM" id="CLU_1734926_0_0_1"/>
<dbReference type="Gene3D" id="4.10.60.10">
    <property type="entry name" value="Zinc finger, CCHC-type"/>
    <property type="match status" value="1"/>
</dbReference>
<reference evidence="5" key="1">
    <citation type="journal article" date="2013" name="Nature">
        <title>Pan genome of the phytoplankton Emiliania underpins its global distribution.</title>
        <authorList>
            <person name="Read B.A."/>
            <person name="Kegel J."/>
            <person name="Klute M.J."/>
            <person name="Kuo A."/>
            <person name="Lefebvre S.C."/>
            <person name="Maumus F."/>
            <person name="Mayer C."/>
            <person name="Miller J."/>
            <person name="Monier A."/>
            <person name="Salamov A."/>
            <person name="Young J."/>
            <person name="Aguilar M."/>
            <person name="Claverie J.M."/>
            <person name="Frickenhaus S."/>
            <person name="Gonzalez K."/>
            <person name="Herman E.K."/>
            <person name="Lin Y.C."/>
            <person name="Napier J."/>
            <person name="Ogata H."/>
            <person name="Sarno A.F."/>
            <person name="Shmutz J."/>
            <person name="Schroeder D."/>
            <person name="de Vargas C."/>
            <person name="Verret F."/>
            <person name="von Dassow P."/>
            <person name="Valentin K."/>
            <person name="Van de Peer Y."/>
            <person name="Wheeler G."/>
            <person name="Dacks J.B."/>
            <person name="Delwiche C.F."/>
            <person name="Dyhrman S.T."/>
            <person name="Glockner G."/>
            <person name="John U."/>
            <person name="Richards T."/>
            <person name="Worden A.Z."/>
            <person name="Zhang X."/>
            <person name="Grigoriev I.V."/>
            <person name="Allen A.E."/>
            <person name="Bidle K."/>
            <person name="Borodovsky M."/>
            <person name="Bowler C."/>
            <person name="Brownlee C."/>
            <person name="Cock J.M."/>
            <person name="Elias M."/>
            <person name="Gladyshev V.N."/>
            <person name="Groth M."/>
            <person name="Guda C."/>
            <person name="Hadaegh A."/>
            <person name="Iglesias-Rodriguez M.D."/>
            <person name="Jenkins J."/>
            <person name="Jones B.M."/>
            <person name="Lawson T."/>
            <person name="Leese F."/>
            <person name="Lindquist E."/>
            <person name="Lobanov A."/>
            <person name="Lomsadze A."/>
            <person name="Malik S.B."/>
            <person name="Marsh M.E."/>
            <person name="Mackinder L."/>
            <person name="Mock T."/>
            <person name="Mueller-Roeber B."/>
            <person name="Pagarete A."/>
            <person name="Parker M."/>
            <person name="Probert I."/>
            <person name="Quesneville H."/>
            <person name="Raines C."/>
            <person name="Rensing S.A."/>
            <person name="Riano-Pachon D.M."/>
            <person name="Richier S."/>
            <person name="Rokitta S."/>
            <person name="Shiraiwa Y."/>
            <person name="Soanes D.M."/>
            <person name="van der Giezen M."/>
            <person name="Wahlund T.M."/>
            <person name="Williams B."/>
            <person name="Wilson W."/>
            <person name="Wolfe G."/>
            <person name="Wurch L.L."/>
        </authorList>
    </citation>
    <scope>NUCLEOTIDE SEQUENCE</scope>
</reference>
<dbReference type="AlphaFoldDB" id="A0A0D3KJ05"/>
<evidence type="ECO:0000256" key="1">
    <source>
        <dbReference type="PROSITE-ProRule" id="PRU00047"/>
    </source>
</evidence>
<keyword evidence="1" id="KW-0863">Zinc-finger</keyword>
<keyword evidence="1" id="KW-0479">Metal-binding</keyword>
<dbReference type="Proteomes" id="UP000013827">
    <property type="component" value="Unassembled WGS sequence"/>
</dbReference>
<dbReference type="PROSITE" id="PS50158">
    <property type="entry name" value="ZF_CCHC"/>
    <property type="match status" value="1"/>
</dbReference>
<feature type="domain" description="CCHC-type" evidence="3">
    <location>
        <begin position="106"/>
        <end position="120"/>
    </location>
</feature>
<dbReference type="SUPFAM" id="SSF57756">
    <property type="entry name" value="Retrovirus zinc finger-like domains"/>
    <property type="match status" value="1"/>
</dbReference>
<dbReference type="KEGG" id="ehx:EMIHUDRAFT_227257"/>
<evidence type="ECO:0000313" key="4">
    <source>
        <dbReference type="EnsemblProtists" id="EOD35740"/>
    </source>
</evidence>
<feature type="region of interest" description="Disordered" evidence="2">
    <location>
        <begin position="27"/>
        <end position="57"/>
    </location>
</feature>
<dbReference type="GO" id="GO:0003676">
    <property type="term" value="F:nucleic acid binding"/>
    <property type="evidence" value="ECO:0007669"/>
    <property type="project" value="InterPro"/>
</dbReference>
<dbReference type="GO" id="GO:0008270">
    <property type="term" value="F:zinc ion binding"/>
    <property type="evidence" value="ECO:0007669"/>
    <property type="project" value="UniProtKB-KW"/>
</dbReference>
<reference evidence="4" key="2">
    <citation type="submission" date="2024-10" db="UniProtKB">
        <authorList>
            <consortium name="EnsemblProtists"/>
        </authorList>
    </citation>
    <scope>IDENTIFICATION</scope>
</reference>
<sequence length="151" mass="16229">MWAVLPGSSLEHERASEDEAIGWELDAPQPEPEAATRRHSAGATPRRQSTGGLLGEGGRRKDVRVRFCCYLCGDTSHTAVGPAWRAGGEDRSPRHSLEASIGGAVCGCCGRLGHVKRDCPWRAPPDLARVRCLVCGELGHTDCSSECRSHV</sequence>
<name>A0A0D3KJ05_EMIH1</name>
<protein>
    <recommendedName>
        <fullName evidence="3">CCHC-type domain-containing protein</fullName>
    </recommendedName>
</protein>
<evidence type="ECO:0000259" key="3">
    <source>
        <dbReference type="PROSITE" id="PS50158"/>
    </source>
</evidence>
<evidence type="ECO:0000256" key="2">
    <source>
        <dbReference type="SAM" id="MobiDB-lite"/>
    </source>
</evidence>
<proteinExistence type="predicted"/>
<accession>A0A0D3KJ05</accession>